<comment type="caution">
    <text evidence="5">The sequence shown here is derived from an EMBL/GenBank/DDBJ whole genome shotgun (WGS) entry which is preliminary data.</text>
</comment>
<dbReference type="GO" id="GO:0005506">
    <property type="term" value="F:iron ion binding"/>
    <property type="evidence" value="ECO:0007669"/>
    <property type="project" value="InterPro"/>
</dbReference>
<evidence type="ECO:0000313" key="5">
    <source>
        <dbReference type="EMBL" id="EFV95735.1"/>
    </source>
</evidence>
<proteinExistence type="predicted"/>
<keyword evidence="6" id="KW-1185">Reference proteome</keyword>
<keyword evidence="2" id="KW-0249">Electron transport</keyword>
<dbReference type="GO" id="GO:0009055">
    <property type="term" value="F:electron transfer activity"/>
    <property type="evidence" value="ECO:0007669"/>
    <property type="project" value="InterPro"/>
</dbReference>
<keyword evidence="3" id="KW-0408">Iron</keyword>
<dbReference type="Proteomes" id="UP000011021">
    <property type="component" value="Unassembled WGS sequence"/>
</dbReference>
<evidence type="ECO:0000256" key="2">
    <source>
        <dbReference type="ARBA" id="ARBA00022982"/>
    </source>
</evidence>
<dbReference type="InterPro" id="IPR036909">
    <property type="entry name" value="Cyt_c-like_dom_sf"/>
</dbReference>
<dbReference type="PRINTS" id="PR00606">
    <property type="entry name" value="CYTCHROMECID"/>
</dbReference>
<sequence length="62" mass="6832">MVGPAFRDIGRRHAGQPDAGRQLAASILGGSSRNWGPVPMPPQPHVNDRDLKIIVDWILQQH</sequence>
<organism evidence="5 6">
    <name type="scientific">Lautropia mirabilis ATCC 51599</name>
    <dbReference type="NCBI Taxonomy" id="887898"/>
    <lineage>
        <taxon>Bacteria</taxon>
        <taxon>Pseudomonadati</taxon>
        <taxon>Pseudomonadota</taxon>
        <taxon>Betaproteobacteria</taxon>
        <taxon>Burkholderiales</taxon>
        <taxon>Burkholderiaceae</taxon>
        <taxon>Lautropia</taxon>
    </lineage>
</organism>
<dbReference type="STRING" id="887898.HMPREF0551_0643"/>
<evidence type="ECO:0000256" key="3">
    <source>
        <dbReference type="PIRSR" id="PIRSR602324-1"/>
    </source>
</evidence>
<evidence type="ECO:0000313" key="6">
    <source>
        <dbReference type="Proteomes" id="UP000011021"/>
    </source>
</evidence>
<reference evidence="5 6" key="1">
    <citation type="submission" date="2010-12" db="EMBL/GenBank/DDBJ databases">
        <authorList>
            <person name="Muzny D."/>
            <person name="Qin X."/>
            <person name="Deng J."/>
            <person name="Jiang H."/>
            <person name="Liu Y."/>
            <person name="Qu J."/>
            <person name="Song X.-Z."/>
            <person name="Zhang L."/>
            <person name="Thornton R."/>
            <person name="Coyle M."/>
            <person name="Francisco L."/>
            <person name="Jackson L."/>
            <person name="Javaid M."/>
            <person name="Korchina V."/>
            <person name="Kovar C."/>
            <person name="Mata R."/>
            <person name="Mathew T."/>
            <person name="Ngo R."/>
            <person name="Nguyen L."/>
            <person name="Nguyen N."/>
            <person name="Okwuonu G."/>
            <person name="Ongeri F."/>
            <person name="Pham C."/>
            <person name="Simmons D."/>
            <person name="Wilczek-Boney K."/>
            <person name="Hale W."/>
            <person name="Jakkamsetti A."/>
            <person name="Pham P."/>
            <person name="Ruth R."/>
            <person name="San Lucas F."/>
            <person name="Warren J."/>
            <person name="Zhang J."/>
            <person name="Zhao Z."/>
            <person name="Zhou C."/>
            <person name="Zhu D."/>
            <person name="Lee S."/>
            <person name="Bess C."/>
            <person name="Blankenburg K."/>
            <person name="Forbes L."/>
            <person name="Fu Q."/>
            <person name="Gubbala S."/>
            <person name="Hirani K."/>
            <person name="Jayaseelan J.C."/>
            <person name="Lara F."/>
            <person name="Munidasa M."/>
            <person name="Palculict T."/>
            <person name="Patil S."/>
            <person name="Pu L.-L."/>
            <person name="Saada N."/>
            <person name="Tang L."/>
            <person name="Weissenberger G."/>
            <person name="Zhu Y."/>
            <person name="Hemphill L."/>
            <person name="Shang Y."/>
            <person name="Youmans B."/>
            <person name="Ayvaz T."/>
            <person name="Ross M."/>
            <person name="Santibanez J."/>
            <person name="Aqrawi P."/>
            <person name="Gross S."/>
            <person name="Joshi V."/>
            <person name="Fowler G."/>
            <person name="Nazareth L."/>
            <person name="Reid J."/>
            <person name="Worley K."/>
            <person name="Petrosino J."/>
            <person name="Highlander S."/>
            <person name="Gibbs R."/>
        </authorList>
    </citation>
    <scope>NUCLEOTIDE SEQUENCE [LARGE SCALE GENOMIC DNA]</scope>
    <source>
        <strain evidence="5 6">ATCC 51599</strain>
    </source>
</reference>
<dbReference type="InterPro" id="IPR002324">
    <property type="entry name" value="Cyt_c_ID"/>
</dbReference>
<keyword evidence="3" id="KW-0349">Heme</keyword>
<dbReference type="SUPFAM" id="SSF46626">
    <property type="entry name" value="Cytochrome c"/>
    <property type="match status" value="1"/>
</dbReference>
<gene>
    <name evidence="5" type="ORF">HMPREF0551_0643</name>
</gene>
<dbReference type="EMBL" id="AEQP01000002">
    <property type="protein sequence ID" value="EFV95735.1"/>
    <property type="molecule type" value="Genomic_DNA"/>
</dbReference>
<feature type="region of interest" description="Disordered" evidence="4">
    <location>
        <begin position="1"/>
        <end position="20"/>
    </location>
</feature>
<dbReference type="HOGENOM" id="CLU_133112_4_0_4"/>
<accession>E7RVD1</accession>
<dbReference type="eggNOG" id="COG4654">
    <property type="taxonomic scope" value="Bacteria"/>
</dbReference>
<evidence type="ECO:0000256" key="4">
    <source>
        <dbReference type="SAM" id="MobiDB-lite"/>
    </source>
</evidence>
<protein>
    <submittedName>
        <fullName evidence="5">Putative cytochrome C-552</fullName>
    </submittedName>
</protein>
<keyword evidence="3" id="KW-0479">Metal-binding</keyword>
<dbReference type="AlphaFoldDB" id="E7RVD1"/>
<dbReference type="Gene3D" id="1.10.760.10">
    <property type="entry name" value="Cytochrome c-like domain"/>
    <property type="match status" value="1"/>
</dbReference>
<name>E7RVD1_9BURK</name>
<feature type="binding site" description="covalent" evidence="3">
    <location>
        <position position="40"/>
    </location>
    <ligand>
        <name>heme c</name>
        <dbReference type="ChEBI" id="CHEBI:61717"/>
    </ligand>
</feature>
<dbReference type="GO" id="GO:0020037">
    <property type="term" value="F:heme binding"/>
    <property type="evidence" value="ECO:0007669"/>
    <property type="project" value="InterPro"/>
</dbReference>
<keyword evidence="1" id="KW-0813">Transport</keyword>
<evidence type="ECO:0000256" key="1">
    <source>
        <dbReference type="ARBA" id="ARBA00022448"/>
    </source>
</evidence>
<comment type="PTM">
    <text evidence="3">Binds 1 heme c group covalently per subunit.</text>
</comment>